<dbReference type="Gene3D" id="3.30.760.10">
    <property type="entry name" value="RNA Cap, Translation Initiation Factor Eif4e"/>
    <property type="match status" value="1"/>
</dbReference>
<protein>
    <recommendedName>
        <fullName evidence="5">DUF1917-domain-containing protein</fullName>
    </recommendedName>
</protein>
<dbReference type="OMA" id="RPIYYKC"/>
<evidence type="ECO:0000256" key="2">
    <source>
        <dbReference type="SAM" id="MobiDB-lite"/>
    </source>
</evidence>
<dbReference type="PANTHER" id="PTHR31977">
    <property type="entry name" value="UPF0696 PROTEIN C11ORF68"/>
    <property type="match status" value="1"/>
</dbReference>
<feature type="region of interest" description="Disordered" evidence="2">
    <location>
        <begin position="1"/>
        <end position="25"/>
    </location>
</feature>
<dbReference type="InterPro" id="IPR023398">
    <property type="entry name" value="TIF_eIF4e-like"/>
</dbReference>
<evidence type="ECO:0008006" key="5">
    <source>
        <dbReference type="Google" id="ProtNLM"/>
    </source>
</evidence>
<comment type="similarity">
    <text evidence="1">Belongs to the UPF0696 family.</text>
</comment>
<accession>A0A0U1LZN9</accession>
<dbReference type="Proteomes" id="UP000054383">
    <property type="component" value="Unassembled WGS sequence"/>
</dbReference>
<reference evidence="3 4" key="1">
    <citation type="submission" date="2015-04" db="EMBL/GenBank/DDBJ databases">
        <authorList>
            <person name="Syromyatnikov M.Y."/>
            <person name="Popov V.N."/>
        </authorList>
    </citation>
    <scope>NUCLEOTIDE SEQUENCE [LARGE SCALE GENOMIC DNA]</scope>
    <source>
        <strain evidence="3">WF-38-12</strain>
    </source>
</reference>
<gene>
    <name evidence="3" type="ORF">PISL3812_05227</name>
</gene>
<dbReference type="InterPro" id="IPR015034">
    <property type="entry name" value="Bles03"/>
</dbReference>
<evidence type="ECO:0000313" key="3">
    <source>
        <dbReference type="EMBL" id="CRG88200.1"/>
    </source>
</evidence>
<dbReference type="PANTHER" id="PTHR31977:SF1">
    <property type="entry name" value="UPF0696 PROTEIN C11ORF68"/>
    <property type="match status" value="1"/>
</dbReference>
<sequence length="302" mass="34254">MSLNTAVPEDVLSDESSFYGDDDTKQEFEQREKIYDGRADWLEFQQNSLASLAYKTLHPPSETIKLPSRKRTHPHDGQEYCWQIGEPIQEFTSRLQPSNAKTADLGPWIRVRNPFTPEKTGEDIAQFVSQGTTLLHDFEDDKSNLEVEHARSNAKSTAPLTRKLNMMRKELEKKLLSIARKYGVTVGKWMLFEPPGQIDDYWTTIAAATSRGELGIQAKVATSSSSSSNNDRVICVYTHDCEDKDDVRHVLESLVGLGLVREGQRPIYYKCDAWTYLDIKANNPWGLKASMYSSKDVLQGKL</sequence>
<dbReference type="Pfam" id="PF08939">
    <property type="entry name" value="Bles03"/>
    <property type="match status" value="1"/>
</dbReference>
<organism evidence="3 4">
    <name type="scientific">Talaromyces islandicus</name>
    <name type="common">Penicillium islandicum</name>
    <dbReference type="NCBI Taxonomy" id="28573"/>
    <lineage>
        <taxon>Eukaryota</taxon>
        <taxon>Fungi</taxon>
        <taxon>Dikarya</taxon>
        <taxon>Ascomycota</taxon>
        <taxon>Pezizomycotina</taxon>
        <taxon>Eurotiomycetes</taxon>
        <taxon>Eurotiomycetidae</taxon>
        <taxon>Eurotiales</taxon>
        <taxon>Trichocomaceae</taxon>
        <taxon>Talaromyces</taxon>
        <taxon>Talaromyces sect. Islandici</taxon>
    </lineage>
</organism>
<name>A0A0U1LZN9_TALIS</name>
<evidence type="ECO:0000313" key="4">
    <source>
        <dbReference type="Proteomes" id="UP000054383"/>
    </source>
</evidence>
<evidence type="ECO:0000256" key="1">
    <source>
        <dbReference type="ARBA" id="ARBA00010568"/>
    </source>
</evidence>
<dbReference type="SUPFAM" id="SSF55418">
    <property type="entry name" value="eIF4e-like"/>
    <property type="match status" value="1"/>
</dbReference>
<keyword evidence="4" id="KW-1185">Reference proteome</keyword>
<dbReference type="EMBL" id="CVMT01000004">
    <property type="protein sequence ID" value="CRG88200.1"/>
    <property type="molecule type" value="Genomic_DNA"/>
</dbReference>
<dbReference type="OrthoDB" id="10067381at2759"/>
<dbReference type="AlphaFoldDB" id="A0A0U1LZN9"/>
<proteinExistence type="inferred from homology"/>